<dbReference type="NCBIfam" id="NF005635">
    <property type="entry name" value="PRK07394.1"/>
    <property type="match status" value="1"/>
</dbReference>
<feature type="domain" description="Glycosyl transferase family 3" evidence="4">
    <location>
        <begin position="104"/>
        <end position="335"/>
    </location>
</feature>
<keyword evidence="2" id="KW-0808">Transferase</keyword>
<dbReference type="Gene3D" id="3.40.1030.10">
    <property type="entry name" value="Nucleoside phosphorylase/phosphoribosyltransferase catalytic domain"/>
    <property type="match status" value="1"/>
</dbReference>
<dbReference type="GO" id="GO:0004048">
    <property type="term" value="F:anthranilate phosphoribosyltransferase activity"/>
    <property type="evidence" value="ECO:0007669"/>
    <property type="project" value="InterPro"/>
</dbReference>
<dbReference type="InterPro" id="IPR017459">
    <property type="entry name" value="Glycosyl_Trfase_fam3_N_dom"/>
</dbReference>
<keyword evidence="3" id="KW-0057">Aromatic amino acid biosynthesis</keyword>
<dbReference type="SUPFAM" id="SSF52418">
    <property type="entry name" value="Nucleoside phosphorylase/phosphoribosyltransferase catalytic domain"/>
    <property type="match status" value="1"/>
</dbReference>
<dbReference type="Proteomes" id="UP000238937">
    <property type="component" value="Unassembled WGS sequence"/>
</dbReference>
<dbReference type="SUPFAM" id="SSF47648">
    <property type="entry name" value="Nucleoside phosphorylase/phosphoribosyltransferase N-terminal domain"/>
    <property type="match status" value="1"/>
</dbReference>
<accession>A0A2T1FD76</accession>
<sequence length="347" mass="38107">MSDRFRKFVQIIGSGPHTGKHLTREDAAEAMEMMLLETATPAQIGAFLIAHRIVRPTGAELAGMLDTYAKIGPQLQPVASHDRSPVIFGIPYDGRSRTMPLAPLVSLILTAVEIPVILHGGDWMPTKYGTPLIDIWQEWGIDWTQMSLDRVQHTFATTGLGFIYTPTHFPAAAGLTPYRDQIGKRPPIATLELMWCPYAGDAHSIFGYVHPPTEQTALVAATLRDTPHKITTVKGLEGSTDLPRDRAVIIGVHRAGQDLERIFLHHYDYGLSNVNPPLLTNPEMMAEFALVLAGKPSNLLDSVLWNAGFYLWHCGGASDMAAGMKLARELLTSGAVSKQLERIKESI</sequence>
<dbReference type="Pfam" id="PF02885">
    <property type="entry name" value="Glycos_trans_3N"/>
    <property type="match status" value="1"/>
</dbReference>
<evidence type="ECO:0000256" key="1">
    <source>
        <dbReference type="ARBA" id="ARBA00022676"/>
    </source>
</evidence>
<dbReference type="Pfam" id="PF00591">
    <property type="entry name" value="Glycos_transf_3"/>
    <property type="match status" value="1"/>
</dbReference>
<dbReference type="PANTHER" id="PTHR43285">
    <property type="entry name" value="ANTHRANILATE PHOSPHORIBOSYLTRANSFERASE"/>
    <property type="match status" value="1"/>
</dbReference>
<dbReference type="OrthoDB" id="9926at2"/>
<protein>
    <recommendedName>
        <fullName evidence="8">Anthranilate phosphoribosyltransferase</fullName>
    </recommendedName>
</protein>
<evidence type="ECO:0000256" key="3">
    <source>
        <dbReference type="ARBA" id="ARBA00023141"/>
    </source>
</evidence>
<feature type="domain" description="Glycosyl transferase family 3 N-terminal" evidence="5">
    <location>
        <begin position="19"/>
        <end position="68"/>
    </location>
</feature>
<keyword evidence="1" id="KW-0328">Glycosyltransferase</keyword>
<dbReference type="InterPro" id="IPR036320">
    <property type="entry name" value="Glycosyl_Trfase_fam3_N_dom_sf"/>
</dbReference>
<dbReference type="PANTHER" id="PTHR43285:SF3">
    <property type="entry name" value="SLL1634 PROTEIN"/>
    <property type="match status" value="1"/>
</dbReference>
<keyword evidence="7" id="KW-1185">Reference proteome</keyword>
<keyword evidence="3" id="KW-0028">Amino-acid biosynthesis</keyword>
<dbReference type="GO" id="GO:0005829">
    <property type="term" value="C:cytosol"/>
    <property type="evidence" value="ECO:0007669"/>
    <property type="project" value="TreeGrafter"/>
</dbReference>
<name>A0A2T1FD76_9CYAN</name>
<evidence type="ECO:0000259" key="4">
    <source>
        <dbReference type="Pfam" id="PF00591"/>
    </source>
</evidence>
<proteinExistence type="predicted"/>
<evidence type="ECO:0000256" key="2">
    <source>
        <dbReference type="ARBA" id="ARBA00022679"/>
    </source>
</evidence>
<dbReference type="EMBL" id="PVWO01000566">
    <property type="protein sequence ID" value="PSB42940.1"/>
    <property type="molecule type" value="Genomic_DNA"/>
</dbReference>
<evidence type="ECO:0000259" key="5">
    <source>
        <dbReference type="Pfam" id="PF02885"/>
    </source>
</evidence>
<dbReference type="InterPro" id="IPR005940">
    <property type="entry name" value="Anthranilate_Pribosyl_Tfrase"/>
</dbReference>
<dbReference type="InterPro" id="IPR035902">
    <property type="entry name" value="Nuc_phospho_transferase"/>
</dbReference>
<comment type="caution">
    <text evidence="6">The sequence shown here is derived from an EMBL/GenBank/DDBJ whole genome shotgun (WGS) entry which is preliminary data.</text>
</comment>
<organism evidence="6 7">
    <name type="scientific">Chamaesiphon polymorphus CCALA 037</name>
    <dbReference type="NCBI Taxonomy" id="2107692"/>
    <lineage>
        <taxon>Bacteria</taxon>
        <taxon>Bacillati</taxon>
        <taxon>Cyanobacteriota</taxon>
        <taxon>Cyanophyceae</taxon>
        <taxon>Gomontiellales</taxon>
        <taxon>Chamaesiphonaceae</taxon>
        <taxon>Chamaesiphon</taxon>
    </lineage>
</organism>
<dbReference type="InterPro" id="IPR000312">
    <property type="entry name" value="Glycosyl_Trfase_fam3"/>
</dbReference>
<evidence type="ECO:0000313" key="7">
    <source>
        <dbReference type="Proteomes" id="UP000238937"/>
    </source>
</evidence>
<dbReference type="GO" id="GO:0000162">
    <property type="term" value="P:L-tryptophan biosynthetic process"/>
    <property type="evidence" value="ECO:0007669"/>
    <property type="project" value="InterPro"/>
</dbReference>
<dbReference type="Gene3D" id="1.20.970.10">
    <property type="entry name" value="Transferase, Pyrimidine Nucleoside Phosphorylase, Chain C"/>
    <property type="match status" value="1"/>
</dbReference>
<dbReference type="AlphaFoldDB" id="A0A2T1FD76"/>
<evidence type="ECO:0008006" key="8">
    <source>
        <dbReference type="Google" id="ProtNLM"/>
    </source>
</evidence>
<gene>
    <name evidence="6" type="ORF">C7B77_26440</name>
</gene>
<evidence type="ECO:0000313" key="6">
    <source>
        <dbReference type="EMBL" id="PSB42940.1"/>
    </source>
</evidence>
<reference evidence="6 7" key="1">
    <citation type="submission" date="2018-03" db="EMBL/GenBank/DDBJ databases">
        <title>The ancient ancestry and fast evolution of plastids.</title>
        <authorList>
            <person name="Moore K.R."/>
            <person name="Magnabosco C."/>
            <person name="Momper L."/>
            <person name="Gold D.A."/>
            <person name="Bosak T."/>
            <person name="Fournier G.P."/>
        </authorList>
    </citation>
    <scope>NUCLEOTIDE SEQUENCE [LARGE SCALE GENOMIC DNA]</scope>
    <source>
        <strain evidence="6 7">CCALA 037</strain>
    </source>
</reference>